<dbReference type="GO" id="GO:0043161">
    <property type="term" value="P:proteasome-mediated ubiquitin-dependent protein catabolic process"/>
    <property type="evidence" value="ECO:0007669"/>
    <property type="project" value="InterPro"/>
</dbReference>
<dbReference type="GO" id="GO:0070628">
    <property type="term" value="F:proteasome binding"/>
    <property type="evidence" value="ECO:0007669"/>
    <property type="project" value="TreeGrafter"/>
</dbReference>
<dbReference type="Pfam" id="PF00240">
    <property type="entry name" value="ubiquitin"/>
    <property type="match status" value="1"/>
</dbReference>
<evidence type="ECO:0000313" key="10">
    <source>
        <dbReference type="Proteomes" id="UP001431209"/>
    </source>
</evidence>
<organism evidence="9 10">
    <name type="scientific">Acrasis kona</name>
    <dbReference type="NCBI Taxonomy" id="1008807"/>
    <lineage>
        <taxon>Eukaryota</taxon>
        <taxon>Discoba</taxon>
        <taxon>Heterolobosea</taxon>
        <taxon>Tetramitia</taxon>
        <taxon>Eutetramitia</taxon>
        <taxon>Acrasidae</taxon>
        <taxon>Acrasis</taxon>
    </lineage>
</organism>
<evidence type="ECO:0000256" key="5">
    <source>
        <dbReference type="ARBA" id="ARBA00022807"/>
    </source>
</evidence>
<feature type="domain" description="USP" evidence="8">
    <location>
        <begin position="103"/>
        <end position="468"/>
    </location>
</feature>
<dbReference type="PANTHER" id="PTHR43982">
    <property type="entry name" value="UBIQUITIN CARBOXYL-TERMINAL HYDROLASE"/>
    <property type="match status" value="1"/>
</dbReference>
<keyword evidence="4 6" id="KW-0378">Hydrolase</keyword>
<keyword evidence="9" id="KW-0647">Proteasome</keyword>
<keyword evidence="10" id="KW-1185">Reference proteome</keyword>
<dbReference type="GO" id="GO:0016579">
    <property type="term" value="P:protein deubiquitination"/>
    <property type="evidence" value="ECO:0007669"/>
    <property type="project" value="InterPro"/>
</dbReference>
<dbReference type="GO" id="GO:0000502">
    <property type="term" value="C:proteasome complex"/>
    <property type="evidence" value="ECO:0007669"/>
    <property type="project" value="UniProtKB-KW"/>
</dbReference>
<feature type="domain" description="Ubiquitin-like" evidence="7">
    <location>
        <begin position="2"/>
        <end position="71"/>
    </location>
</feature>
<name>A0AAW2Z6H0_9EUKA</name>
<gene>
    <name evidence="9" type="ORF">AKO1_004830</name>
</gene>
<dbReference type="GO" id="GO:0004843">
    <property type="term" value="F:cysteine-type deubiquitinase activity"/>
    <property type="evidence" value="ECO:0007669"/>
    <property type="project" value="UniProtKB-UniRule"/>
</dbReference>
<dbReference type="InterPro" id="IPR000626">
    <property type="entry name" value="Ubiquitin-like_dom"/>
</dbReference>
<accession>A0AAW2Z6H0</accession>
<evidence type="ECO:0000313" key="9">
    <source>
        <dbReference type="EMBL" id="KAL0484266.1"/>
    </source>
</evidence>
<dbReference type="SMART" id="SM00213">
    <property type="entry name" value="UBQ"/>
    <property type="match status" value="1"/>
</dbReference>
<comment type="caution">
    <text evidence="9">The sequence shown here is derived from an EMBL/GenBank/DDBJ whole genome shotgun (WGS) entry which is preliminary data.</text>
</comment>
<dbReference type="InterPro" id="IPR029071">
    <property type="entry name" value="Ubiquitin-like_domsf"/>
</dbReference>
<evidence type="ECO:0000256" key="3">
    <source>
        <dbReference type="ARBA" id="ARBA00022786"/>
    </source>
</evidence>
<dbReference type="SUPFAM" id="SSF54001">
    <property type="entry name" value="Cysteine proteinases"/>
    <property type="match status" value="1"/>
</dbReference>
<dbReference type="InterPro" id="IPR028889">
    <property type="entry name" value="USP"/>
</dbReference>
<dbReference type="EC" id="3.4.19.12" evidence="6"/>
<dbReference type="PANTHER" id="PTHR43982:SF1">
    <property type="entry name" value="UBIQUITIN CARBOXYL-TERMINAL HYDROLASE 14"/>
    <property type="match status" value="1"/>
</dbReference>
<dbReference type="Gene3D" id="3.90.70.10">
    <property type="entry name" value="Cysteine proteinases"/>
    <property type="match status" value="1"/>
</dbReference>
<dbReference type="CDD" id="cd16104">
    <property type="entry name" value="Ubl_USP14_like"/>
    <property type="match status" value="1"/>
</dbReference>
<dbReference type="Gene3D" id="3.10.20.90">
    <property type="entry name" value="Phosphatidylinositol 3-kinase Catalytic Subunit, Chain A, domain 1"/>
    <property type="match status" value="1"/>
</dbReference>
<dbReference type="InterPro" id="IPR001394">
    <property type="entry name" value="Peptidase_C19_UCH"/>
</dbReference>
<dbReference type="AlphaFoldDB" id="A0AAW2Z6H0"/>
<dbReference type="GO" id="GO:0061136">
    <property type="term" value="P:regulation of proteasomal protein catabolic process"/>
    <property type="evidence" value="ECO:0007669"/>
    <property type="project" value="TreeGrafter"/>
</dbReference>
<keyword evidence="2 6" id="KW-0645">Protease</keyword>
<protein>
    <recommendedName>
        <fullName evidence="6">Ubiquitin carboxyl-terminal hydrolase</fullName>
        <ecNumber evidence="6">3.4.19.12</ecNumber>
    </recommendedName>
</protein>
<sequence>MVKVIVKWNKNVYKDIEIDDFKTGADLKKKLQELTNVPVDRQKVMGLGGLLKDDQILSDLKIKIGQTVQLLGSADSLPEPPKEKTVFAEDVTGNEESLGFYPNGLVNLGNTCYLNAAVQTLKVVPELRTALKEYTPPSSGNDLEQKITASLRDTFKDLDDNGKNSVTPDRFLQAFRSAYPQFAEKSRTEFGEIYAQQDADEFISKLLFSIGPKLQVTESSSSDQKKSITDKLFSGQFQVSIKNTESAEEPIKTEQEGFHKLSCYINQQTSNLNYGLEQSMQETIEKNSPTLNRNALYMKTSKISKLPPYLLVNFVRFEWKNRDKTKAKILRDVKFPTTLDVYDYCTDDYKKTLDVTREALRKQKEEAILKKKSDVVEPEEKKMKMDVDVQSVSLLEGDDTAWYELSAVITHKGRTSNSGHYVGWVKDDNKRWLKYDDDEVSEVSQEEVKKLSGGGDWHTAYLLLYKRMNEAP</sequence>
<dbReference type="PROSITE" id="PS00972">
    <property type="entry name" value="USP_1"/>
    <property type="match status" value="1"/>
</dbReference>
<dbReference type="EMBL" id="JAOPGA020001032">
    <property type="protein sequence ID" value="KAL0484266.1"/>
    <property type="molecule type" value="Genomic_DNA"/>
</dbReference>
<dbReference type="InterPro" id="IPR018200">
    <property type="entry name" value="USP_CS"/>
</dbReference>
<comment type="similarity">
    <text evidence="6">Belongs to the peptidase C19 family.</text>
</comment>
<dbReference type="PROSITE" id="PS50053">
    <property type="entry name" value="UBIQUITIN_2"/>
    <property type="match status" value="1"/>
</dbReference>
<dbReference type="PROSITE" id="PS00973">
    <property type="entry name" value="USP_2"/>
    <property type="match status" value="1"/>
</dbReference>
<dbReference type="InterPro" id="IPR038765">
    <property type="entry name" value="Papain-like_cys_pep_sf"/>
</dbReference>
<dbReference type="SUPFAM" id="SSF54236">
    <property type="entry name" value="Ubiquitin-like"/>
    <property type="match status" value="1"/>
</dbReference>
<dbReference type="Pfam" id="PF00443">
    <property type="entry name" value="UCH"/>
    <property type="match status" value="1"/>
</dbReference>
<evidence type="ECO:0000256" key="4">
    <source>
        <dbReference type="ARBA" id="ARBA00022801"/>
    </source>
</evidence>
<proteinExistence type="inferred from homology"/>
<evidence type="ECO:0000259" key="7">
    <source>
        <dbReference type="PROSITE" id="PS50053"/>
    </source>
</evidence>
<dbReference type="InterPro" id="IPR044635">
    <property type="entry name" value="UBP14-like"/>
</dbReference>
<dbReference type="CDD" id="cd02657">
    <property type="entry name" value="Peptidase_C19A"/>
    <property type="match status" value="1"/>
</dbReference>
<dbReference type="Proteomes" id="UP001431209">
    <property type="component" value="Unassembled WGS sequence"/>
</dbReference>
<comment type="catalytic activity">
    <reaction evidence="1 6">
        <text>Thiol-dependent hydrolysis of ester, thioester, amide, peptide and isopeptide bonds formed by the C-terminal Gly of ubiquitin (a 76-residue protein attached to proteins as an intracellular targeting signal).</text>
        <dbReference type="EC" id="3.4.19.12"/>
    </reaction>
</comment>
<dbReference type="PROSITE" id="PS50235">
    <property type="entry name" value="USP_3"/>
    <property type="match status" value="1"/>
</dbReference>
<keyword evidence="5 6" id="KW-0788">Thiol protease</keyword>
<keyword evidence="3 6" id="KW-0833">Ubl conjugation pathway</keyword>
<evidence type="ECO:0000256" key="1">
    <source>
        <dbReference type="ARBA" id="ARBA00000707"/>
    </source>
</evidence>
<reference evidence="9 10" key="1">
    <citation type="submission" date="2024-03" db="EMBL/GenBank/DDBJ databases">
        <title>The Acrasis kona genome and developmental transcriptomes reveal deep origins of eukaryotic multicellular pathways.</title>
        <authorList>
            <person name="Sheikh S."/>
            <person name="Fu C.-J."/>
            <person name="Brown M.W."/>
            <person name="Baldauf S.L."/>
        </authorList>
    </citation>
    <scope>NUCLEOTIDE SEQUENCE [LARGE SCALE GENOMIC DNA]</scope>
    <source>
        <strain evidence="9 10">ATCC MYA-3509</strain>
    </source>
</reference>
<evidence type="ECO:0000256" key="6">
    <source>
        <dbReference type="RuleBase" id="RU366025"/>
    </source>
</evidence>
<evidence type="ECO:0000259" key="8">
    <source>
        <dbReference type="PROSITE" id="PS50235"/>
    </source>
</evidence>
<evidence type="ECO:0000256" key="2">
    <source>
        <dbReference type="ARBA" id="ARBA00022670"/>
    </source>
</evidence>